<dbReference type="InterPro" id="IPR052577">
    <property type="entry name" value="VWA7"/>
</dbReference>
<dbReference type="Proteomes" id="UP000193986">
    <property type="component" value="Unassembled WGS sequence"/>
</dbReference>
<dbReference type="AlphaFoldDB" id="A0A1Y2AJS0"/>
<keyword evidence="4" id="KW-1185">Reference proteome</keyword>
<evidence type="ECO:0000313" key="4">
    <source>
        <dbReference type="Proteomes" id="UP000193986"/>
    </source>
</evidence>
<dbReference type="InParanoid" id="A0A1Y2AJS0"/>
<organism evidence="3 4">
    <name type="scientific">Naematelia encephala</name>
    <dbReference type="NCBI Taxonomy" id="71784"/>
    <lineage>
        <taxon>Eukaryota</taxon>
        <taxon>Fungi</taxon>
        <taxon>Dikarya</taxon>
        <taxon>Basidiomycota</taxon>
        <taxon>Agaricomycotina</taxon>
        <taxon>Tremellomycetes</taxon>
        <taxon>Tremellales</taxon>
        <taxon>Naemateliaceae</taxon>
        <taxon>Naematelia</taxon>
    </lineage>
</organism>
<proteinExistence type="predicted"/>
<feature type="compositionally biased region" description="Polar residues" evidence="1">
    <location>
        <begin position="647"/>
        <end position="660"/>
    </location>
</feature>
<evidence type="ECO:0000256" key="2">
    <source>
        <dbReference type="SAM" id="SignalP"/>
    </source>
</evidence>
<feature type="chain" id="PRO_5011006388" evidence="2">
    <location>
        <begin position="25"/>
        <end position="789"/>
    </location>
</feature>
<feature type="region of interest" description="Disordered" evidence="1">
    <location>
        <begin position="611"/>
        <end position="768"/>
    </location>
</feature>
<dbReference type="InterPro" id="IPR010816">
    <property type="entry name" value="Het-C"/>
</dbReference>
<evidence type="ECO:0000313" key="3">
    <source>
        <dbReference type="EMBL" id="ORY22766.1"/>
    </source>
</evidence>
<name>A0A1Y2AJS0_9TREE</name>
<evidence type="ECO:0000256" key="1">
    <source>
        <dbReference type="SAM" id="MobiDB-lite"/>
    </source>
</evidence>
<gene>
    <name evidence="3" type="ORF">BCR39DRAFT_487655</name>
</gene>
<dbReference type="OrthoDB" id="2506204at2759"/>
<feature type="signal peptide" evidence="2">
    <location>
        <begin position="1"/>
        <end position="24"/>
    </location>
</feature>
<protein>
    <submittedName>
        <fullName evidence="3">Putative heterokaryon incompatibility protein HET-C</fullName>
    </submittedName>
</protein>
<accession>A0A1Y2AJS0</accession>
<dbReference type="PANTHER" id="PTHR14905">
    <property type="entry name" value="NG37"/>
    <property type="match status" value="1"/>
</dbReference>
<keyword evidence="2" id="KW-0732">Signal</keyword>
<dbReference type="PANTHER" id="PTHR14905:SF7">
    <property type="entry name" value="VON WILLEBRAND FACTOR A DOMAIN-CONTAINING PROTEIN 7"/>
    <property type="match status" value="1"/>
</dbReference>
<comment type="caution">
    <text evidence="3">The sequence shown here is derived from an EMBL/GenBank/DDBJ whole genome shotgun (WGS) entry which is preliminary data.</text>
</comment>
<feature type="compositionally biased region" description="Polar residues" evidence="1">
    <location>
        <begin position="669"/>
        <end position="681"/>
    </location>
</feature>
<dbReference type="EMBL" id="MCFC01000088">
    <property type="protein sequence ID" value="ORY22766.1"/>
    <property type="molecule type" value="Genomic_DNA"/>
</dbReference>
<dbReference type="Pfam" id="PF07217">
    <property type="entry name" value="Het-C"/>
    <property type="match status" value="1"/>
</dbReference>
<reference evidence="3 4" key="1">
    <citation type="submission" date="2016-07" db="EMBL/GenBank/DDBJ databases">
        <title>Pervasive Adenine N6-methylation of Active Genes in Fungi.</title>
        <authorList>
            <consortium name="DOE Joint Genome Institute"/>
            <person name="Mondo S.J."/>
            <person name="Dannebaum R.O."/>
            <person name="Kuo R.C."/>
            <person name="Labutti K."/>
            <person name="Haridas S."/>
            <person name="Kuo A."/>
            <person name="Salamov A."/>
            <person name="Ahrendt S.R."/>
            <person name="Lipzen A."/>
            <person name="Sullivan W."/>
            <person name="Andreopoulos W.B."/>
            <person name="Clum A."/>
            <person name="Lindquist E."/>
            <person name="Daum C."/>
            <person name="Ramamoorthy G.K."/>
            <person name="Gryganskyi A."/>
            <person name="Culley D."/>
            <person name="Magnuson J.K."/>
            <person name="James T.Y."/>
            <person name="O'Malley M.A."/>
            <person name="Stajich J.E."/>
            <person name="Spatafora J.W."/>
            <person name="Visel A."/>
            <person name="Grigoriev I.V."/>
        </authorList>
    </citation>
    <scope>NUCLEOTIDE SEQUENCE [LARGE SCALE GENOMIC DNA]</scope>
    <source>
        <strain evidence="3 4">68-887.2</strain>
    </source>
</reference>
<sequence>MAKRTLLLLLLSVIAISFAPRVAAFGAGNIPSYSYLEGKAFRHGDIDDVLGTLWKTAGGGFLGRGKRFSPLDTSRTYFGSWLRDYSQAVDVGALQKTNLTTILNLVMVLGFLGFGYATAEFEVTKERLGCYLPVEHIDNPKGYADGQDARQYDPRLRGPVDPKELEIDPRTGMKRYIRDESGHWDTSSAYIRRVLKQCIHFGRLFKANDRNEDQYEAFRLLGTALHVLEDYMAHSSFCENALISFGCHDVFPHVGRNVKVRAPNGKMVYPIVTGTFGGADFIFSLMGEGTDKLSEASVSDLSKRMTNARSIQEGQSSSAGMLRQLFFDLPGGTGGDLSRDMDNITNMRAGQPGGMDPSTMTPQELHATLWQILSFRDSVMKKIENTIDKIPGLAGLVEKISNSISVFIITTLEPFVKPLIATATGALGQTSQSVIDSHDQLEVWNDWNASDPTHSRLSKDHFDLILNEPAGEVAKVITEYTVNAIVRAWDDTSIDPDHVITDILACLFHPDFYDGHSQIQKMMLDKMHQWFNGLGHDKAEVIRRLNSDNVKANQNKRLGAKTQGQGHVHNTMLPDGGLQQALAQHNVHVPGAQVLNAGQDLMSGKMPWQQGFGSGGQHAWRDMDGSEPNFVPSVTASHDQVVPNYPPAQQSFEPPQQSYEPTYEGYGSQPPSDSYPGQFNPQQPPEPTFDAGQQNYYESAPYNPADYERGGYGQGGYTGPPPQQPSYDAGFQGGFSGPPPPGYGGQPQWGPQGEFQGGPPRMDSGRLRHHTVGRLTKVTALLEGGGERQ</sequence>
<feature type="compositionally biased region" description="Low complexity" evidence="1">
    <location>
        <begin position="746"/>
        <end position="760"/>
    </location>
</feature>
<dbReference type="STRING" id="71784.A0A1Y2AJS0"/>